<keyword evidence="3" id="KW-1185">Reference proteome</keyword>
<feature type="region of interest" description="Disordered" evidence="1">
    <location>
        <begin position="1"/>
        <end position="21"/>
    </location>
</feature>
<comment type="caution">
    <text evidence="2">The sequence shown here is derived from an EMBL/GenBank/DDBJ whole genome shotgun (WGS) entry which is preliminary data.</text>
</comment>
<name>A0A919NNQ3_9ACTN</name>
<reference evidence="2" key="1">
    <citation type="submission" date="2021-01" db="EMBL/GenBank/DDBJ databases">
        <title>Whole genome shotgun sequence of Actinoplanes tereljensis NBRC 105297.</title>
        <authorList>
            <person name="Komaki H."/>
            <person name="Tamura T."/>
        </authorList>
    </citation>
    <scope>NUCLEOTIDE SEQUENCE</scope>
    <source>
        <strain evidence="2">NBRC 105297</strain>
    </source>
</reference>
<dbReference type="RefSeq" id="WP_354262531.1">
    <property type="nucleotide sequence ID" value="NZ_BOMY01000033.1"/>
</dbReference>
<organism evidence="2 3">
    <name type="scientific">Paractinoplanes tereljensis</name>
    <dbReference type="NCBI Taxonomy" id="571912"/>
    <lineage>
        <taxon>Bacteria</taxon>
        <taxon>Bacillati</taxon>
        <taxon>Actinomycetota</taxon>
        <taxon>Actinomycetes</taxon>
        <taxon>Micromonosporales</taxon>
        <taxon>Micromonosporaceae</taxon>
        <taxon>Paractinoplanes</taxon>
    </lineage>
</organism>
<evidence type="ECO:0000313" key="3">
    <source>
        <dbReference type="Proteomes" id="UP000623608"/>
    </source>
</evidence>
<accession>A0A919NNQ3</accession>
<protein>
    <submittedName>
        <fullName evidence="2">Uncharacterized protein</fullName>
    </submittedName>
</protein>
<dbReference type="AlphaFoldDB" id="A0A919NNQ3"/>
<dbReference type="Proteomes" id="UP000623608">
    <property type="component" value="Unassembled WGS sequence"/>
</dbReference>
<evidence type="ECO:0000313" key="2">
    <source>
        <dbReference type="EMBL" id="GIF22231.1"/>
    </source>
</evidence>
<sequence>MRYFNDQEAEQHDRSDAAGATPNLFGWHLDREVLSFLQATGAVLDVDEYDMTPHYAED</sequence>
<proteinExistence type="predicted"/>
<evidence type="ECO:0000256" key="1">
    <source>
        <dbReference type="SAM" id="MobiDB-lite"/>
    </source>
</evidence>
<gene>
    <name evidence="2" type="ORF">Ate02nite_49610</name>
</gene>
<dbReference type="EMBL" id="BOMY01000033">
    <property type="protein sequence ID" value="GIF22231.1"/>
    <property type="molecule type" value="Genomic_DNA"/>
</dbReference>